<feature type="repeat" description="TPR" evidence="1">
    <location>
        <begin position="806"/>
        <end position="839"/>
    </location>
</feature>
<keyword evidence="3" id="KW-0732">Signal</keyword>
<accession>A0AAD6Y0N8</accession>
<feature type="repeat" description="TPR" evidence="1">
    <location>
        <begin position="686"/>
        <end position="719"/>
    </location>
</feature>
<feature type="domain" description="NB-ARC" evidence="4">
    <location>
        <begin position="199"/>
        <end position="337"/>
    </location>
</feature>
<dbReference type="Gene3D" id="1.25.40.10">
    <property type="entry name" value="Tetratricopeptide repeat domain"/>
    <property type="match status" value="2"/>
</dbReference>
<dbReference type="AlphaFoldDB" id="A0AAD6Y0N8"/>
<keyword evidence="2" id="KW-0175">Coiled coil</keyword>
<evidence type="ECO:0000313" key="5">
    <source>
        <dbReference type="EMBL" id="KAJ7193648.1"/>
    </source>
</evidence>
<dbReference type="InterPro" id="IPR002182">
    <property type="entry name" value="NB-ARC"/>
</dbReference>
<dbReference type="InterPro" id="IPR027417">
    <property type="entry name" value="P-loop_NTPase"/>
</dbReference>
<evidence type="ECO:0000256" key="1">
    <source>
        <dbReference type="PROSITE-ProRule" id="PRU00339"/>
    </source>
</evidence>
<feature type="repeat" description="TPR" evidence="1">
    <location>
        <begin position="1086"/>
        <end position="1119"/>
    </location>
</feature>
<dbReference type="Pfam" id="PF13424">
    <property type="entry name" value="TPR_12"/>
    <property type="match status" value="5"/>
</dbReference>
<feature type="repeat" description="TPR" evidence="1">
    <location>
        <begin position="646"/>
        <end position="679"/>
    </location>
</feature>
<feature type="repeat" description="TPR" evidence="1">
    <location>
        <begin position="1046"/>
        <end position="1079"/>
    </location>
</feature>
<dbReference type="InterPro" id="IPR019734">
    <property type="entry name" value="TPR_rpt"/>
</dbReference>
<evidence type="ECO:0000256" key="3">
    <source>
        <dbReference type="SAM" id="SignalP"/>
    </source>
</evidence>
<dbReference type="PANTHER" id="PTHR47691:SF3">
    <property type="entry name" value="HTH-TYPE TRANSCRIPTIONAL REGULATOR RV0890C-RELATED"/>
    <property type="match status" value="1"/>
</dbReference>
<protein>
    <recommendedName>
        <fullName evidence="4">NB-ARC domain-containing protein</fullName>
    </recommendedName>
</protein>
<feature type="repeat" description="TPR" evidence="1">
    <location>
        <begin position="726"/>
        <end position="759"/>
    </location>
</feature>
<reference evidence="5" key="1">
    <citation type="submission" date="2023-03" db="EMBL/GenBank/DDBJ databases">
        <title>Massive genome expansion in bonnet fungi (Mycena s.s.) driven by repeated elements and novel gene families across ecological guilds.</title>
        <authorList>
            <consortium name="Lawrence Berkeley National Laboratory"/>
            <person name="Harder C.B."/>
            <person name="Miyauchi S."/>
            <person name="Viragh M."/>
            <person name="Kuo A."/>
            <person name="Thoen E."/>
            <person name="Andreopoulos B."/>
            <person name="Lu D."/>
            <person name="Skrede I."/>
            <person name="Drula E."/>
            <person name="Henrissat B."/>
            <person name="Morin E."/>
            <person name="Kohler A."/>
            <person name="Barry K."/>
            <person name="LaButti K."/>
            <person name="Morin E."/>
            <person name="Salamov A."/>
            <person name="Lipzen A."/>
            <person name="Mereny Z."/>
            <person name="Hegedus B."/>
            <person name="Baldrian P."/>
            <person name="Stursova M."/>
            <person name="Weitz H."/>
            <person name="Taylor A."/>
            <person name="Grigoriev I.V."/>
            <person name="Nagy L.G."/>
            <person name="Martin F."/>
            <person name="Kauserud H."/>
        </authorList>
    </citation>
    <scope>NUCLEOTIDE SEQUENCE</scope>
    <source>
        <strain evidence="5">9144</strain>
    </source>
</reference>
<sequence>MLMPILMLLSGVEKLVGATFQKNLIETSKGAVRYAAVALDIAASLTQNLPYIGAISKVLVEISKFVDEVEAFKSSWKVVISKIQAIQTIIDDFGQCYNREGRCLVNVIVTMYKCKATSRIRLIRKSSKLVAEVAQCDRAVDSALSILQAKLQLSQWKDIRDIRNAVMGHHVQTPRVSKLSSPSAATILPPAPAIFFGRDKEVDRVVDLIVNDEPASVAIVGTGGIGKTSIALASIHHSKVQEHFQTQRFFLSCEATSTSDSLVQALLKLFGLSVDASRSTSPSDTLVLYLQSLASKCLLCLDNLETPWDSDKDQVETLLVKIVAVRHLTLVITSRDSDRPRGIKWSELKPIQPLATEAAIKTWNAISHSHDEFSILLIQAVECIPLAVTLLAQLAQTDSSKALWASWNSESTKFIRSDGSESRLNSLDLSIQLSVQSPRLRRCSGAIDFFGVLCMLPQGMPEMRISEFEAAFGIDFKELRAAIRVLTQCSLAYTLDGFLCVLSPIRQYVKSHQELTTPLTRTLFRQVAWVYMNVISANESLHLVNDIHLEIGNISAVLDLCLTEEQAVVEETIKFSIVCRDLGIHDTRLLRKAATIAHKSNMSLEGQCYCEQGVTHHRSGKLDDAQQALENALALHKQANDTCEQAYDLQQLGGLYMRLNRLEDAEKALQSALDLHKQVNDRLGEANDLKQLGGLYMRLNQLEDAEKALQSALDLHKQVNDRLGEANDLQDLGELYMRLNQLEDAEKALQSALDLHKQVNDRLGEAYDLKQLGELYMRLDRLEDAEKALQSALDLHKQVNSRLGEANALQQLGQLYMRLDRLEDAEKALQSALDLHKQVNDRLGEAYDLKHLGDLYMRLDRLEDAEKALQSALDLHKQVNNRLGEAYDLKHLGQLYMRLDRLEDAEKALQSALDLHKQVNSRLGEANDLQDLGELYMRLDQLEDAEKALQSALDLHKQINSRLGEANDLQDLGELYMRLNRLDDAEKALQSALDLHKQVNDRLGEANDFQDLGELYMRLDRLEDAEKALQSALDLHKQVNSRLGEAYDLKQLGQLYMRLDRLEDAEKALQSALDLHKQVNDRLGEANDLQDLGVLYMKLDRLEDAEKALQSALDLYQQINDKLGEADALKQLKKALDLQKRIDTTLA</sequence>
<dbReference type="SUPFAM" id="SSF52540">
    <property type="entry name" value="P-loop containing nucleoside triphosphate hydrolases"/>
    <property type="match status" value="1"/>
</dbReference>
<feature type="repeat" description="TPR" evidence="1">
    <location>
        <begin position="966"/>
        <end position="999"/>
    </location>
</feature>
<comment type="caution">
    <text evidence="5">The sequence shown here is derived from an EMBL/GenBank/DDBJ whole genome shotgun (WGS) entry which is preliminary data.</text>
</comment>
<gene>
    <name evidence="5" type="ORF">GGX14DRAFT_588285</name>
</gene>
<keyword evidence="6" id="KW-1185">Reference proteome</keyword>
<dbReference type="PROSITE" id="PS50005">
    <property type="entry name" value="TPR"/>
    <property type="match status" value="12"/>
</dbReference>
<evidence type="ECO:0000256" key="2">
    <source>
        <dbReference type="SAM" id="Coils"/>
    </source>
</evidence>
<dbReference type="SUPFAM" id="SSF48452">
    <property type="entry name" value="TPR-like"/>
    <property type="match status" value="4"/>
</dbReference>
<proteinExistence type="predicted"/>
<organism evidence="5 6">
    <name type="scientific">Mycena pura</name>
    <dbReference type="NCBI Taxonomy" id="153505"/>
    <lineage>
        <taxon>Eukaryota</taxon>
        <taxon>Fungi</taxon>
        <taxon>Dikarya</taxon>
        <taxon>Basidiomycota</taxon>
        <taxon>Agaricomycotina</taxon>
        <taxon>Agaricomycetes</taxon>
        <taxon>Agaricomycetidae</taxon>
        <taxon>Agaricales</taxon>
        <taxon>Marasmiineae</taxon>
        <taxon>Mycenaceae</taxon>
        <taxon>Mycena</taxon>
    </lineage>
</organism>
<dbReference type="Proteomes" id="UP001219525">
    <property type="component" value="Unassembled WGS sequence"/>
</dbReference>
<name>A0AAD6Y0N8_9AGAR</name>
<feature type="repeat" description="TPR" evidence="1">
    <location>
        <begin position="766"/>
        <end position="799"/>
    </location>
</feature>
<feature type="coiled-coil region" evidence="2">
    <location>
        <begin position="622"/>
        <end position="1122"/>
    </location>
</feature>
<feature type="repeat" description="TPR" evidence="1">
    <location>
        <begin position="1006"/>
        <end position="1039"/>
    </location>
</feature>
<dbReference type="InterPro" id="IPR011990">
    <property type="entry name" value="TPR-like_helical_dom_sf"/>
</dbReference>
<dbReference type="EMBL" id="JARJCW010000106">
    <property type="protein sequence ID" value="KAJ7193648.1"/>
    <property type="molecule type" value="Genomic_DNA"/>
</dbReference>
<dbReference type="Gene3D" id="3.40.50.300">
    <property type="entry name" value="P-loop containing nucleotide triphosphate hydrolases"/>
    <property type="match status" value="1"/>
</dbReference>
<dbReference type="SMART" id="SM00028">
    <property type="entry name" value="TPR"/>
    <property type="match status" value="13"/>
</dbReference>
<feature type="repeat" description="TPR" evidence="1">
    <location>
        <begin position="886"/>
        <end position="919"/>
    </location>
</feature>
<evidence type="ECO:0000313" key="6">
    <source>
        <dbReference type="Proteomes" id="UP001219525"/>
    </source>
</evidence>
<dbReference type="PANTHER" id="PTHR47691">
    <property type="entry name" value="REGULATOR-RELATED"/>
    <property type="match status" value="1"/>
</dbReference>
<keyword evidence="1" id="KW-0802">TPR repeat</keyword>
<feature type="chain" id="PRO_5042184103" description="NB-ARC domain-containing protein" evidence="3">
    <location>
        <begin position="18"/>
        <end position="1147"/>
    </location>
</feature>
<dbReference type="Pfam" id="PF13176">
    <property type="entry name" value="TPR_7"/>
    <property type="match status" value="1"/>
</dbReference>
<feature type="signal peptide" evidence="3">
    <location>
        <begin position="1"/>
        <end position="17"/>
    </location>
</feature>
<dbReference type="GO" id="GO:0043531">
    <property type="term" value="F:ADP binding"/>
    <property type="evidence" value="ECO:0007669"/>
    <property type="project" value="InterPro"/>
</dbReference>
<evidence type="ECO:0000259" key="4">
    <source>
        <dbReference type="Pfam" id="PF00931"/>
    </source>
</evidence>
<dbReference type="Pfam" id="PF00931">
    <property type="entry name" value="NB-ARC"/>
    <property type="match status" value="1"/>
</dbReference>
<feature type="repeat" description="TPR" evidence="1">
    <location>
        <begin position="926"/>
        <end position="959"/>
    </location>
</feature>
<feature type="repeat" description="TPR" evidence="1">
    <location>
        <begin position="846"/>
        <end position="879"/>
    </location>
</feature>